<dbReference type="RefSeq" id="WP_065310003.1">
    <property type="nucleotide sequence ID" value="NZ_LOCQ01000061.1"/>
</dbReference>
<dbReference type="AlphaFoldDB" id="A0A1A7BWT9"/>
<feature type="signal peptide" evidence="1">
    <location>
        <begin position="1"/>
        <end position="23"/>
    </location>
</feature>
<evidence type="ECO:0000256" key="1">
    <source>
        <dbReference type="SAM" id="SignalP"/>
    </source>
</evidence>
<dbReference type="STRING" id="1747903.ASR47_100231"/>
<name>A0A1A7BWT9_9BURK</name>
<protein>
    <submittedName>
        <fullName evidence="2">Uncharacterized protein</fullName>
    </submittedName>
</protein>
<comment type="caution">
    <text evidence="2">The sequence shown here is derived from an EMBL/GenBank/DDBJ whole genome shotgun (WGS) entry which is preliminary data.</text>
</comment>
<dbReference type="Proteomes" id="UP000092713">
    <property type="component" value="Unassembled WGS sequence"/>
</dbReference>
<organism evidence="2 3">
    <name type="scientific">Janthinobacterium psychrotolerans</name>
    <dbReference type="NCBI Taxonomy" id="1747903"/>
    <lineage>
        <taxon>Bacteria</taxon>
        <taxon>Pseudomonadati</taxon>
        <taxon>Pseudomonadota</taxon>
        <taxon>Betaproteobacteria</taxon>
        <taxon>Burkholderiales</taxon>
        <taxon>Oxalobacteraceae</taxon>
        <taxon>Janthinobacterium</taxon>
    </lineage>
</organism>
<reference evidence="2 3" key="1">
    <citation type="submission" date="2016-04" db="EMBL/GenBank/DDBJ databases">
        <title>Draft genome sequence of Janthinobacterium psychrotolerans sp. nov., isolated from freshwater sediments in Denmark.</title>
        <authorList>
            <person name="Gong X."/>
            <person name="Skrivergaard S."/>
            <person name="Korsgaard B.S."/>
            <person name="Schreiber L."/>
            <person name="Marshall I.P."/>
            <person name="Finster K."/>
            <person name="Schramm A."/>
        </authorList>
    </citation>
    <scope>NUCLEOTIDE SEQUENCE [LARGE SCALE GENOMIC DNA]</scope>
    <source>
        <strain evidence="2 3">S3-2</strain>
    </source>
</reference>
<gene>
    <name evidence="2" type="ORF">ASR47_100231</name>
</gene>
<evidence type="ECO:0000313" key="3">
    <source>
        <dbReference type="Proteomes" id="UP000092713"/>
    </source>
</evidence>
<keyword evidence="3" id="KW-1185">Reference proteome</keyword>
<accession>A0A1A7BWT9</accession>
<sequence>MLKRASLLFAAALCLLLAHQARAAWDYVQRDFSAFYAIYGAYLDDAVPPVAGDTKVAFRLTGTAAKDIFKAIGPDLRDGCPDPQIRLRHRDMLLCRHRPRDGYRCEFGFDLSTGLSIGGSAGGAMCSR</sequence>
<dbReference type="OrthoDB" id="8704355at2"/>
<keyword evidence="1" id="KW-0732">Signal</keyword>
<proteinExistence type="predicted"/>
<dbReference type="EMBL" id="LOCQ01000061">
    <property type="protein sequence ID" value="OBV36980.1"/>
    <property type="molecule type" value="Genomic_DNA"/>
</dbReference>
<feature type="chain" id="PRO_5008355371" evidence="1">
    <location>
        <begin position="24"/>
        <end position="128"/>
    </location>
</feature>
<evidence type="ECO:0000313" key="2">
    <source>
        <dbReference type="EMBL" id="OBV36980.1"/>
    </source>
</evidence>